<evidence type="ECO:0000313" key="2">
    <source>
        <dbReference type="EMBL" id="BBF22316.1"/>
    </source>
</evidence>
<feature type="transmembrane region" description="Helical" evidence="1">
    <location>
        <begin position="81"/>
        <end position="98"/>
    </location>
</feature>
<keyword evidence="3" id="KW-1185">Reference proteome</keyword>
<feature type="transmembrane region" description="Helical" evidence="1">
    <location>
        <begin position="47"/>
        <end position="69"/>
    </location>
</feature>
<organism evidence="2 3">
    <name type="scientific">Sutterella megalosphaeroides</name>
    <dbReference type="NCBI Taxonomy" id="2494234"/>
    <lineage>
        <taxon>Bacteria</taxon>
        <taxon>Pseudomonadati</taxon>
        <taxon>Pseudomonadota</taxon>
        <taxon>Betaproteobacteria</taxon>
        <taxon>Burkholderiales</taxon>
        <taxon>Sutterellaceae</taxon>
        <taxon>Sutterella</taxon>
    </lineage>
</organism>
<dbReference type="Proteomes" id="UP000271003">
    <property type="component" value="Chromosome"/>
</dbReference>
<feature type="transmembrane region" description="Helical" evidence="1">
    <location>
        <begin position="12"/>
        <end position="35"/>
    </location>
</feature>
<dbReference type="EMBL" id="AP018786">
    <property type="protein sequence ID" value="BBF22316.1"/>
    <property type="molecule type" value="Genomic_DNA"/>
</dbReference>
<dbReference type="OrthoDB" id="9156007at2"/>
<keyword evidence="1" id="KW-1133">Transmembrane helix</keyword>
<protein>
    <submittedName>
        <fullName evidence="2">Uncharacterized protein</fullName>
    </submittedName>
</protein>
<keyword evidence="1" id="KW-0472">Membrane</keyword>
<accession>A0A2Z6ICI1</accession>
<keyword evidence="1" id="KW-0812">Transmembrane</keyword>
<dbReference type="RefSeq" id="WP_120175974.1">
    <property type="nucleotide sequence ID" value="NZ_AP018786.1"/>
</dbReference>
<evidence type="ECO:0000256" key="1">
    <source>
        <dbReference type="SAM" id="Phobius"/>
    </source>
</evidence>
<gene>
    <name evidence="2" type="ORF">SUTMEG_02070</name>
</gene>
<dbReference type="KEGG" id="sutt:SUTMEG_02070"/>
<proteinExistence type="predicted"/>
<sequence>MSIRPRKPDEGGFFGPALTGVCLAVVLSVPVAAYTASFFGDTYEVRAAVYGLLLLWVVTGSILIFVRTYKKERKLPTPGRVLLWFASVWLWPLLLVFGKRRD</sequence>
<dbReference type="AlphaFoldDB" id="A0A2Z6ICI1"/>
<name>A0A2Z6ICI1_9BURK</name>
<evidence type="ECO:0000313" key="3">
    <source>
        <dbReference type="Proteomes" id="UP000271003"/>
    </source>
</evidence>
<reference evidence="2 3" key="1">
    <citation type="journal article" date="2018" name="Int. J. Syst. Evol. Microbiol.">
        <title>Mesosutterella multiformis gen. nov., sp. nov., a member of the family Sutterellaceae and Sutterella megalosphaeroides sp. nov., isolated from human faeces.</title>
        <authorList>
            <person name="Sakamoto M."/>
            <person name="Ikeyama N."/>
            <person name="Kunihiro T."/>
            <person name="Iino T."/>
            <person name="Yuki M."/>
            <person name="Ohkuma M."/>
        </authorList>
    </citation>
    <scope>NUCLEOTIDE SEQUENCE [LARGE SCALE GENOMIC DNA]</scope>
    <source>
        <strain evidence="2 3">6FBBBH3</strain>
    </source>
</reference>